<dbReference type="AlphaFoldDB" id="A0A7Z7LDQ2"/>
<reference evidence="1 2" key="1">
    <citation type="submission" date="2017-01" db="EMBL/GenBank/DDBJ databases">
        <authorList>
            <person name="Erauso G."/>
        </authorList>
    </citation>
    <scope>NUCLEOTIDE SEQUENCE [LARGE SCALE GENOMIC DNA]</scope>
    <source>
        <strain evidence="1">MESINF1</strain>
    </source>
</reference>
<dbReference type="EMBL" id="LS974202">
    <property type="protein sequence ID" value="SSC12073.1"/>
    <property type="molecule type" value="Genomic_DNA"/>
</dbReference>
<organism evidence="1 2">
    <name type="scientific">Mesotoga infera</name>
    <dbReference type="NCBI Taxonomy" id="1236046"/>
    <lineage>
        <taxon>Bacteria</taxon>
        <taxon>Thermotogati</taxon>
        <taxon>Thermotogota</taxon>
        <taxon>Thermotogae</taxon>
        <taxon>Kosmotogales</taxon>
        <taxon>Kosmotogaceae</taxon>
        <taxon>Mesotoga</taxon>
    </lineage>
</organism>
<sequence>MGAVNGMTAPSRHPGVLPARIPFFAKNGTDVRIPSVPVFRGLSSFPSF</sequence>
<proteinExistence type="predicted"/>
<keyword evidence="2" id="KW-1185">Reference proteome</keyword>
<protein>
    <submittedName>
        <fullName evidence="1">Uncharacterized protein</fullName>
    </submittedName>
</protein>
<accession>A0A7Z7LDQ2</accession>
<evidence type="ECO:0000313" key="1">
    <source>
        <dbReference type="EMBL" id="SSC12073.1"/>
    </source>
</evidence>
<gene>
    <name evidence="1" type="ORF">MESINF_0624</name>
</gene>
<name>A0A7Z7LDQ2_9BACT</name>
<dbReference type="Proteomes" id="UP000250796">
    <property type="component" value="Chromosome MESINF"/>
</dbReference>
<dbReference type="KEGG" id="minf:MESINF_0624"/>
<evidence type="ECO:0000313" key="2">
    <source>
        <dbReference type="Proteomes" id="UP000250796"/>
    </source>
</evidence>